<feature type="non-terminal residue" evidence="2">
    <location>
        <position position="1"/>
    </location>
</feature>
<feature type="compositionally biased region" description="Basic and acidic residues" evidence="1">
    <location>
        <begin position="28"/>
        <end position="37"/>
    </location>
</feature>
<dbReference type="AlphaFoldDB" id="A0A392TD62"/>
<feature type="compositionally biased region" description="Basic and acidic residues" evidence="1">
    <location>
        <begin position="1"/>
        <end position="16"/>
    </location>
</feature>
<proteinExistence type="predicted"/>
<dbReference type="EMBL" id="LXQA010554440">
    <property type="protein sequence ID" value="MCI58948.1"/>
    <property type="molecule type" value="Genomic_DNA"/>
</dbReference>
<evidence type="ECO:0000313" key="3">
    <source>
        <dbReference type="Proteomes" id="UP000265520"/>
    </source>
</evidence>
<reference evidence="2 3" key="1">
    <citation type="journal article" date="2018" name="Front. Plant Sci.">
        <title>Red Clover (Trifolium pratense) and Zigzag Clover (T. medium) - A Picture of Genomic Similarities and Differences.</title>
        <authorList>
            <person name="Dluhosova J."/>
            <person name="Istvanek J."/>
            <person name="Nedelnik J."/>
            <person name="Repkova J."/>
        </authorList>
    </citation>
    <scope>NUCLEOTIDE SEQUENCE [LARGE SCALE GENOMIC DNA]</scope>
    <source>
        <strain evidence="3">cv. 10/8</strain>
        <tissue evidence="2">Leaf</tissue>
    </source>
</reference>
<feature type="region of interest" description="Disordered" evidence="1">
    <location>
        <begin position="1"/>
        <end position="63"/>
    </location>
</feature>
<comment type="caution">
    <text evidence="2">The sequence shown here is derived from an EMBL/GenBank/DDBJ whole genome shotgun (WGS) entry which is preliminary data.</text>
</comment>
<accession>A0A392TD62</accession>
<sequence>AQRRSKPPEPHHDFRASEGGASGASEDTVVKEVDEHTAPGIEAIKDAVSSPVATVDGEDKPSAWEKSFDPLAFVEQNLMMKCDSS</sequence>
<name>A0A392TD62_9FABA</name>
<evidence type="ECO:0000256" key="1">
    <source>
        <dbReference type="SAM" id="MobiDB-lite"/>
    </source>
</evidence>
<feature type="non-terminal residue" evidence="2">
    <location>
        <position position="85"/>
    </location>
</feature>
<evidence type="ECO:0000313" key="2">
    <source>
        <dbReference type="EMBL" id="MCI58948.1"/>
    </source>
</evidence>
<keyword evidence="3" id="KW-1185">Reference proteome</keyword>
<protein>
    <submittedName>
        <fullName evidence="2">Uncharacterized protein</fullName>
    </submittedName>
</protein>
<organism evidence="2 3">
    <name type="scientific">Trifolium medium</name>
    <dbReference type="NCBI Taxonomy" id="97028"/>
    <lineage>
        <taxon>Eukaryota</taxon>
        <taxon>Viridiplantae</taxon>
        <taxon>Streptophyta</taxon>
        <taxon>Embryophyta</taxon>
        <taxon>Tracheophyta</taxon>
        <taxon>Spermatophyta</taxon>
        <taxon>Magnoliopsida</taxon>
        <taxon>eudicotyledons</taxon>
        <taxon>Gunneridae</taxon>
        <taxon>Pentapetalae</taxon>
        <taxon>rosids</taxon>
        <taxon>fabids</taxon>
        <taxon>Fabales</taxon>
        <taxon>Fabaceae</taxon>
        <taxon>Papilionoideae</taxon>
        <taxon>50 kb inversion clade</taxon>
        <taxon>NPAAA clade</taxon>
        <taxon>Hologalegina</taxon>
        <taxon>IRL clade</taxon>
        <taxon>Trifolieae</taxon>
        <taxon>Trifolium</taxon>
    </lineage>
</organism>
<dbReference type="Proteomes" id="UP000265520">
    <property type="component" value="Unassembled WGS sequence"/>
</dbReference>